<dbReference type="Pfam" id="PF00147">
    <property type="entry name" value="Fibrinogen_C"/>
    <property type="match status" value="1"/>
</dbReference>
<proteinExistence type="predicted"/>
<reference evidence="3" key="1">
    <citation type="submission" date="2021-01" db="UniProtKB">
        <authorList>
            <consortium name="EnsemblMetazoa"/>
        </authorList>
    </citation>
    <scope>IDENTIFICATION</scope>
</reference>
<dbReference type="InterPro" id="IPR036056">
    <property type="entry name" value="Fibrinogen-like_C"/>
</dbReference>
<dbReference type="CDD" id="cd00087">
    <property type="entry name" value="FReD"/>
    <property type="match status" value="1"/>
</dbReference>
<dbReference type="PROSITE" id="PS51406">
    <property type="entry name" value="FIBRINOGEN_C_2"/>
    <property type="match status" value="1"/>
</dbReference>
<dbReference type="AlphaFoldDB" id="A0A7M5TXB7"/>
<organism evidence="3 4">
    <name type="scientific">Clytia hemisphaerica</name>
    <dbReference type="NCBI Taxonomy" id="252671"/>
    <lineage>
        <taxon>Eukaryota</taxon>
        <taxon>Metazoa</taxon>
        <taxon>Cnidaria</taxon>
        <taxon>Hydrozoa</taxon>
        <taxon>Hydroidolina</taxon>
        <taxon>Leptothecata</taxon>
        <taxon>Obeliida</taxon>
        <taxon>Clytiidae</taxon>
        <taxon>Clytia</taxon>
    </lineage>
</organism>
<dbReference type="GO" id="GO:0005615">
    <property type="term" value="C:extracellular space"/>
    <property type="evidence" value="ECO:0007669"/>
    <property type="project" value="TreeGrafter"/>
</dbReference>
<dbReference type="InterPro" id="IPR050373">
    <property type="entry name" value="Fibrinogen_C-term_domain"/>
</dbReference>
<keyword evidence="4" id="KW-1185">Reference proteome</keyword>
<feature type="chain" id="PRO_5029456230" description="Fibrinogen C-terminal domain-containing protein" evidence="1">
    <location>
        <begin position="24"/>
        <end position="275"/>
    </location>
</feature>
<dbReference type="NCBIfam" id="NF040941">
    <property type="entry name" value="GGGWT_bact"/>
    <property type="match status" value="1"/>
</dbReference>
<evidence type="ECO:0000313" key="3">
    <source>
        <dbReference type="EnsemblMetazoa" id="CLYHEMP003354.1"/>
    </source>
</evidence>
<dbReference type="PANTHER" id="PTHR19143">
    <property type="entry name" value="FIBRINOGEN/TENASCIN/ANGIOPOEITIN"/>
    <property type="match status" value="1"/>
</dbReference>
<dbReference type="OrthoDB" id="6145874at2759"/>
<dbReference type="SMART" id="SM00186">
    <property type="entry name" value="FBG"/>
    <property type="match status" value="1"/>
</dbReference>
<protein>
    <recommendedName>
        <fullName evidence="2">Fibrinogen C-terminal domain-containing protein</fullName>
    </recommendedName>
</protein>
<dbReference type="Gene3D" id="3.90.215.10">
    <property type="entry name" value="Gamma Fibrinogen, chain A, domain 1"/>
    <property type="match status" value="1"/>
</dbReference>
<evidence type="ECO:0000259" key="2">
    <source>
        <dbReference type="PROSITE" id="PS51406"/>
    </source>
</evidence>
<dbReference type="InterPro" id="IPR014716">
    <property type="entry name" value="Fibrinogen_a/b/g_C_1"/>
</dbReference>
<dbReference type="Proteomes" id="UP000594262">
    <property type="component" value="Unplaced"/>
</dbReference>
<dbReference type="SUPFAM" id="SSF56496">
    <property type="entry name" value="Fibrinogen C-terminal domain-like"/>
    <property type="match status" value="1"/>
</dbReference>
<dbReference type="InterPro" id="IPR002181">
    <property type="entry name" value="Fibrinogen_a/b/g_C_dom"/>
</dbReference>
<evidence type="ECO:0000256" key="1">
    <source>
        <dbReference type="SAM" id="SignalP"/>
    </source>
</evidence>
<feature type="signal peptide" evidence="1">
    <location>
        <begin position="1"/>
        <end position="23"/>
    </location>
</feature>
<name>A0A7M5TXB7_9CNID</name>
<dbReference type="EnsemblMetazoa" id="CLYHEMT003354.1">
    <property type="protein sequence ID" value="CLYHEMP003354.1"/>
    <property type="gene ID" value="CLYHEMG003354"/>
</dbReference>
<sequence length="275" mass="31691">MNFKSSFVLVLFLQYMALDSVYGTACNRLVQKIRKLISGPCVPCKPMKNSRLCDCRDVIPMQDCKAFLQAGYSKNGLYRLSSPHFNQLSVRCDQKTQGGGWTVLLRRVDGFVDFARNWHDYKLGFGRLEGEFWVGNENMHDLTKPEMAPRKSQLLIDMKIKGKPRVSVHALYDTFAVGSEGTKYQLTLTGATGNVTNPNIFTHHNGMKFSTYDSDNDRHSKQCSHLHGKVGWWYNFCYLTLLTGQYKFTKKDGEITWDWNKKIQPTFVEMKVRRI</sequence>
<evidence type="ECO:0000313" key="4">
    <source>
        <dbReference type="Proteomes" id="UP000594262"/>
    </source>
</evidence>
<keyword evidence="1" id="KW-0732">Signal</keyword>
<accession>A0A7M5TXB7</accession>
<feature type="domain" description="Fibrinogen C-terminal" evidence="2">
    <location>
        <begin position="55"/>
        <end position="275"/>
    </location>
</feature>
<dbReference type="PANTHER" id="PTHR19143:SF424">
    <property type="entry name" value="FIBRINOGEN C-TERMINAL DOMAIN-CONTAINING PROTEIN"/>
    <property type="match status" value="1"/>
</dbReference>